<evidence type="ECO:0000256" key="3">
    <source>
        <dbReference type="ARBA" id="ARBA00022801"/>
    </source>
</evidence>
<dbReference type="Gene3D" id="3.20.20.140">
    <property type="entry name" value="Metal-dependent hydrolases"/>
    <property type="match status" value="1"/>
</dbReference>
<dbReference type="InterPro" id="IPR016195">
    <property type="entry name" value="Pol/histidinol_Pase-like"/>
</dbReference>
<keyword evidence="7" id="KW-0413">Isomerase</keyword>
<dbReference type="Proteomes" id="UP000291269">
    <property type="component" value="Unassembled WGS sequence"/>
</dbReference>
<name>A0A4Q2KAP7_9FIRM</name>
<comment type="catalytic activity">
    <reaction evidence="10">
        <text>ATP + H2O = ADP + phosphate + H(+)</text>
        <dbReference type="Rhea" id="RHEA:13065"/>
        <dbReference type="ChEBI" id="CHEBI:15377"/>
        <dbReference type="ChEBI" id="CHEBI:15378"/>
        <dbReference type="ChEBI" id="CHEBI:30616"/>
        <dbReference type="ChEBI" id="CHEBI:43474"/>
        <dbReference type="ChEBI" id="CHEBI:456216"/>
        <dbReference type="EC" id="5.6.2.4"/>
    </reaction>
</comment>
<dbReference type="CDD" id="cd17932">
    <property type="entry name" value="DEXQc_UvrD"/>
    <property type="match status" value="1"/>
</dbReference>
<protein>
    <recommendedName>
        <fullName evidence="9">DNA 3'-5' helicase</fullName>
        <ecNumber evidence="9">5.6.2.4</ecNumber>
    </recommendedName>
</protein>
<dbReference type="InterPro" id="IPR014016">
    <property type="entry name" value="UvrD-like_ATP-bd"/>
</dbReference>
<keyword evidence="4 11" id="KW-0347">Helicase</keyword>
<dbReference type="InterPro" id="IPR000212">
    <property type="entry name" value="DNA_helicase_UvrD/REP"/>
</dbReference>
<feature type="binding site" evidence="11">
    <location>
        <begin position="474"/>
        <end position="481"/>
    </location>
    <ligand>
        <name>ATP</name>
        <dbReference type="ChEBI" id="CHEBI:30616"/>
    </ligand>
</feature>
<sequence length="1000" mass="110512">MYIADLHIHSKYSRATSKNGDLPNLDLWARRKGISLVGTGDFTHPAWREEMENALIPAEEGLYRLKENLRLADFCDFSVSPRFVISGEISCIYKQDGKVRKVHNVILLPSLDAAERLALKLEAIGNIHSDGRPILGLSSKDLLAITLDVCPDAVFIPAHIWTPHFSLFGAFSGFDTIEECFGDLSPHIRALETGLSSDPLMNRRVAMLDGYTMISNSDAHSPSKLGRECNLLDTEISYPALKRALDTGEGFAGTIEFFPEEGKYHLDGHRNCNLRLTPQQTRDLGGRCPICGKKITIGVLNRLEQLAVRGEDYLPERAVPFEHLLPLPEVISASLGISAGGDKTDRVYRKLLKDLGTEADILRLRTLSDIKTSGGERIAEGVKRLREGRVIKTAGFDGEYGKIGLFTPDELKNSSGQLSFLDEIPLAVTECEPTVQKNVRQEQEILDEATRPKSINAEQLSAATGKARVIAVIAGPGTGKTFTLVERIARLVERGVRPEEITAVTFTVRAAAEMRERLSAKIKRAADKITVGTFHSICYSYLKDEYTLADRAFLLKTSEKVVKEFGLKLTPQKFINLVSAHKNGKTTEFAQVIAAYNAYLAEAGALDFDDLIAKALERDFAGKQFRYLHVDEFQDINPAQYELIRRWMGTNGNLFAIGDPDQAIYSFRGAASNCFSRLLGDYPDAEVVRLKENYRSTPEVLSCAMHVISHNAGERALTPMLRSGAPVRLVECASELSEGIFIAKEIAKMTGGLDMLGKGREEKLRSFGEIAVLARTHRQLNAIERCLRHDDIPCVSSAKTDFLEAPEVSGTLAFFASLLSPNEKTLARAAEFVGAENMEALTNAFLPHIKGRPRKVLALWRERMHLSSAAFESLVAAAHYADMREFLDATFLGREGDVLVTEGNAAAGAVRLTTLHGAKGLEFPVVFLSGLTEKALPLETAEGTDIEEERRLFYVGLTRASEELILTCRAPHSLFLPELPASLKKEQAVERPQYQQLSMF</sequence>
<evidence type="ECO:0000256" key="11">
    <source>
        <dbReference type="PROSITE-ProRule" id="PRU00560"/>
    </source>
</evidence>
<evidence type="ECO:0000256" key="10">
    <source>
        <dbReference type="ARBA" id="ARBA00048988"/>
    </source>
</evidence>
<gene>
    <name evidence="14" type="ORF">ESZ91_01430</name>
</gene>
<evidence type="ECO:0000259" key="12">
    <source>
        <dbReference type="PROSITE" id="PS51198"/>
    </source>
</evidence>
<dbReference type="SUPFAM" id="SSF89550">
    <property type="entry name" value="PHP domain-like"/>
    <property type="match status" value="1"/>
</dbReference>
<keyword evidence="15" id="KW-1185">Reference proteome</keyword>
<evidence type="ECO:0000256" key="6">
    <source>
        <dbReference type="ARBA" id="ARBA00023125"/>
    </source>
</evidence>
<evidence type="ECO:0000256" key="2">
    <source>
        <dbReference type="ARBA" id="ARBA00022741"/>
    </source>
</evidence>
<dbReference type="InterPro" id="IPR027417">
    <property type="entry name" value="P-loop_NTPase"/>
</dbReference>
<comment type="caution">
    <text evidence="14">The sequence shown here is derived from an EMBL/GenBank/DDBJ whole genome shotgun (WGS) entry which is preliminary data.</text>
</comment>
<reference evidence="14 15" key="1">
    <citation type="journal article" date="2019" name="Gut">
        <title>Antibiotics-induced monodominance of a novel gut bacterial order.</title>
        <authorList>
            <person name="Hildebrand F."/>
            <person name="Moitinho-Silva L."/>
            <person name="Blasche S."/>
            <person name="Jahn M.T."/>
            <person name="Gossmann T.I."/>
            <person name="Heuerta-Cepas J."/>
            <person name="Hercog R."/>
            <person name="Luetge M."/>
            <person name="Bahram M."/>
            <person name="Pryszlak A."/>
            <person name="Alves R.J."/>
            <person name="Waszak S.M."/>
            <person name="Zhu A."/>
            <person name="Ye L."/>
            <person name="Costea P.I."/>
            <person name="Aalvink S."/>
            <person name="Belzer C."/>
            <person name="Forslund S.K."/>
            <person name="Sunagawa S."/>
            <person name="Hentschel U."/>
            <person name="Merten C."/>
            <person name="Patil K.R."/>
            <person name="Benes V."/>
            <person name="Bork P."/>
        </authorList>
    </citation>
    <scope>NUCLEOTIDE SEQUENCE [LARGE SCALE GENOMIC DNA]</scope>
    <source>
        <strain evidence="14 15">HDS1380</strain>
    </source>
</reference>
<comment type="similarity">
    <text evidence="1">Belongs to the helicase family. UvrD subfamily.</text>
</comment>
<dbReference type="InterPro" id="IPR013986">
    <property type="entry name" value="DExx_box_DNA_helicase_dom_sf"/>
</dbReference>
<dbReference type="CDD" id="cd19067">
    <property type="entry name" value="PfuEndoQ-like"/>
    <property type="match status" value="1"/>
</dbReference>
<evidence type="ECO:0000256" key="9">
    <source>
        <dbReference type="ARBA" id="ARBA00034808"/>
    </source>
</evidence>
<accession>A0A4Q2KAP7</accession>
<dbReference type="InterPro" id="IPR014017">
    <property type="entry name" value="DNA_helicase_UvrD-like_C"/>
</dbReference>
<evidence type="ECO:0000259" key="13">
    <source>
        <dbReference type="PROSITE" id="PS51217"/>
    </source>
</evidence>
<dbReference type="PANTHER" id="PTHR11070">
    <property type="entry name" value="UVRD / RECB / PCRA DNA HELICASE FAMILY MEMBER"/>
    <property type="match status" value="1"/>
</dbReference>
<organism evidence="14 15">
    <name type="scientific">Candidatus Borkfalkia ceftriaxoniphila</name>
    <dbReference type="NCBI Taxonomy" id="2508949"/>
    <lineage>
        <taxon>Bacteria</taxon>
        <taxon>Bacillati</taxon>
        <taxon>Bacillota</taxon>
        <taxon>Clostridia</taxon>
        <taxon>Christensenellales</taxon>
        <taxon>Christensenellaceae</taxon>
        <taxon>Candidatus Borkfalkia</taxon>
    </lineage>
</organism>
<dbReference type="GO" id="GO:0000725">
    <property type="term" value="P:recombinational repair"/>
    <property type="evidence" value="ECO:0007669"/>
    <property type="project" value="TreeGrafter"/>
</dbReference>
<dbReference type="Gene3D" id="1.10.10.160">
    <property type="match status" value="1"/>
</dbReference>
<keyword evidence="5 11" id="KW-0067">ATP-binding</keyword>
<dbReference type="AlphaFoldDB" id="A0A4Q2KAP7"/>
<keyword evidence="2 11" id="KW-0547">Nucleotide-binding</keyword>
<dbReference type="Pfam" id="PF13361">
    <property type="entry name" value="UvrD_C"/>
    <property type="match status" value="2"/>
</dbReference>
<feature type="domain" description="UvrD-like helicase ATP-binding" evidence="12">
    <location>
        <begin position="453"/>
        <end position="697"/>
    </location>
</feature>
<comment type="catalytic activity">
    <reaction evidence="8">
        <text>Couples ATP hydrolysis with the unwinding of duplex DNA by translocating in the 3'-5' direction.</text>
        <dbReference type="EC" id="5.6.2.4"/>
    </reaction>
</comment>
<keyword evidence="6" id="KW-0238">DNA-binding</keyword>
<dbReference type="PROSITE" id="PS51217">
    <property type="entry name" value="UVRD_HELICASE_CTER"/>
    <property type="match status" value="1"/>
</dbReference>
<dbReference type="RefSeq" id="WP_129223378.1">
    <property type="nucleotide sequence ID" value="NZ_SDOZ01000002.1"/>
</dbReference>
<evidence type="ECO:0000256" key="5">
    <source>
        <dbReference type="ARBA" id="ARBA00022840"/>
    </source>
</evidence>
<dbReference type="Gene3D" id="1.10.486.10">
    <property type="entry name" value="PCRA, domain 4"/>
    <property type="match status" value="2"/>
</dbReference>
<dbReference type="GO" id="GO:0016887">
    <property type="term" value="F:ATP hydrolysis activity"/>
    <property type="evidence" value="ECO:0007669"/>
    <property type="project" value="RHEA"/>
</dbReference>
<dbReference type="Gene3D" id="3.40.50.300">
    <property type="entry name" value="P-loop containing nucleotide triphosphate hydrolases"/>
    <property type="match status" value="3"/>
</dbReference>
<keyword evidence="3 11" id="KW-0378">Hydrolase</keyword>
<dbReference type="SUPFAM" id="SSF52540">
    <property type="entry name" value="P-loop containing nucleoside triphosphate hydrolases"/>
    <property type="match status" value="1"/>
</dbReference>
<evidence type="ECO:0000313" key="14">
    <source>
        <dbReference type="EMBL" id="RXZ61069.1"/>
    </source>
</evidence>
<dbReference type="Pfam" id="PF00580">
    <property type="entry name" value="UvrD-helicase"/>
    <property type="match status" value="2"/>
</dbReference>
<dbReference type="EMBL" id="SDOZ01000002">
    <property type="protein sequence ID" value="RXZ61069.1"/>
    <property type="molecule type" value="Genomic_DNA"/>
</dbReference>
<dbReference type="PANTHER" id="PTHR11070:SF2">
    <property type="entry name" value="ATP-DEPENDENT DNA HELICASE SRS2"/>
    <property type="match status" value="1"/>
</dbReference>
<evidence type="ECO:0000256" key="4">
    <source>
        <dbReference type="ARBA" id="ARBA00022806"/>
    </source>
</evidence>
<dbReference type="GO" id="GO:0003677">
    <property type="term" value="F:DNA binding"/>
    <property type="evidence" value="ECO:0007669"/>
    <property type="project" value="UniProtKB-KW"/>
</dbReference>
<dbReference type="GO" id="GO:0043138">
    <property type="term" value="F:3'-5' DNA helicase activity"/>
    <property type="evidence" value="ECO:0007669"/>
    <property type="project" value="UniProtKB-EC"/>
</dbReference>
<evidence type="ECO:0000313" key="15">
    <source>
        <dbReference type="Proteomes" id="UP000291269"/>
    </source>
</evidence>
<dbReference type="PROSITE" id="PS51198">
    <property type="entry name" value="UVRD_HELICASE_ATP_BIND"/>
    <property type="match status" value="1"/>
</dbReference>
<dbReference type="GO" id="GO:0005524">
    <property type="term" value="F:ATP binding"/>
    <property type="evidence" value="ECO:0007669"/>
    <property type="project" value="UniProtKB-UniRule"/>
</dbReference>
<proteinExistence type="inferred from homology"/>
<dbReference type="EC" id="5.6.2.4" evidence="9"/>
<dbReference type="CDD" id="cd18807">
    <property type="entry name" value="SF1_C_UvrD"/>
    <property type="match status" value="1"/>
</dbReference>
<dbReference type="OrthoDB" id="9810135at2"/>
<evidence type="ECO:0000256" key="7">
    <source>
        <dbReference type="ARBA" id="ARBA00023235"/>
    </source>
</evidence>
<evidence type="ECO:0000256" key="1">
    <source>
        <dbReference type="ARBA" id="ARBA00009922"/>
    </source>
</evidence>
<feature type="domain" description="UvrD-like helicase C-terminal" evidence="13">
    <location>
        <begin position="698"/>
        <end position="962"/>
    </location>
</feature>
<evidence type="ECO:0000256" key="8">
    <source>
        <dbReference type="ARBA" id="ARBA00034617"/>
    </source>
</evidence>